<dbReference type="PANTHER" id="PTHR46532">
    <property type="entry name" value="MALE FERTILITY FACTOR KL5"/>
    <property type="match status" value="1"/>
</dbReference>
<dbReference type="PROSITE" id="PS51257">
    <property type="entry name" value="PROKAR_LIPOPROTEIN"/>
    <property type="match status" value="1"/>
</dbReference>
<dbReference type="Pfam" id="PF08385">
    <property type="entry name" value="DHC_N1"/>
    <property type="match status" value="1"/>
</dbReference>
<keyword evidence="2 5" id="KW-0812">Transmembrane</keyword>
<feature type="transmembrane region" description="Helical" evidence="5">
    <location>
        <begin position="86"/>
        <end position="112"/>
    </location>
</feature>
<evidence type="ECO:0000313" key="7">
    <source>
        <dbReference type="EnsemblMetazoa" id="GMOY010174-PA"/>
    </source>
</evidence>
<feature type="transmembrane region" description="Helical" evidence="5">
    <location>
        <begin position="56"/>
        <end position="74"/>
    </location>
</feature>
<dbReference type="EnsemblMetazoa" id="GMOY010174-RA">
    <property type="protein sequence ID" value="GMOY010174-PA"/>
    <property type="gene ID" value="GMOY010174"/>
</dbReference>
<name>A0A1B0GA37_GLOMM</name>
<evidence type="ECO:0000259" key="6">
    <source>
        <dbReference type="Pfam" id="PF08385"/>
    </source>
</evidence>
<dbReference type="GO" id="GO:0045505">
    <property type="term" value="F:dynein intermediate chain binding"/>
    <property type="evidence" value="ECO:0007669"/>
    <property type="project" value="InterPro"/>
</dbReference>
<comment type="subcellular location">
    <subcellularLocation>
        <location evidence="1">Membrane</location>
        <topology evidence="1">Multi-pass membrane protein</topology>
    </subcellularLocation>
</comment>
<accession>A0A1B0GA37</accession>
<dbReference type="AlphaFoldDB" id="A0A1B0GA37"/>
<dbReference type="Pfam" id="PF00335">
    <property type="entry name" value="Tetraspanin"/>
    <property type="match status" value="1"/>
</dbReference>
<protein>
    <recommendedName>
        <fullName evidence="6">Dynein heavy chain tail domain-containing protein</fullName>
    </recommendedName>
</protein>
<dbReference type="GO" id="GO:0005858">
    <property type="term" value="C:axonemal dynein complex"/>
    <property type="evidence" value="ECO:0007669"/>
    <property type="project" value="TreeGrafter"/>
</dbReference>
<feature type="transmembrane region" description="Helical" evidence="5">
    <location>
        <begin position="12"/>
        <end position="36"/>
    </location>
</feature>
<dbReference type="InterPro" id="IPR018499">
    <property type="entry name" value="Tetraspanin/Peripherin"/>
</dbReference>
<evidence type="ECO:0000256" key="5">
    <source>
        <dbReference type="SAM" id="Phobius"/>
    </source>
</evidence>
<dbReference type="STRING" id="37546.A0A1B0GA37"/>
<keyword evidence="4 5" id="KW-0472">Membrane</keyword>
<proteinExistence type="predicted"/>
<feature type="domain" description="Dynein heavy chain tail" evidence="6">
    <location>
        <begin position="523"/>
        <end position="792"/>
    </location>
</feature>
<dbReference type="InterPro" id="IPR026983">
    <property type="entry name" value="DHC"/>
</dbReference>
<evidence type="ECO:0000256" key="4">
    <source>
        <dbReference type="ARBA" id="ARBA00023136"/>
    </source>
</evidence>
<evidence type="ECO:0000256" key="1">
    <source>
        <dbReference type="ARBA" id="ARBA00004141"/>
    </source>
</evidence>
<dbReference type="EMBL" id="CCAG010011024">
    <property type="status" value="NOT_ANNOTATED_CDS"/>
    <property type="molecule type" value="Genomic_DNA"/>
</dbReference>
<dbReference type="Proteomes" id="UP000092444">
    <property type="component" value="Unassembled WGS sequence"/>
</dbReference>
<evidence type="ECO:0000313" key="8">
    <source>
        <dbReference type="Proteomes" id="UP000092444"/>
    </source>
</evidence>
<reference evidence="7" key="1">
    <citation type="submission" date="2020-05" db="UniProtKB">
        <authorList>
            <consortium name="EnsemblMetazoa"/>
        </authorList>
    </citation>
    <scope>IDENTIFICATION</scope>
    <source>
        <strain evidence="7">Yale</strain>
    </source>
</reference>
<organism evidence="7 8">
    <name type="scientific">Glossina morsitans morsitans</name>
    <name type="common">Savannah tsetse fly</name>
    <dbReference type="NCBI Taxonomy" id="37546"/>
    <lineage>
        <taxon>Eukaryota</taxon>
        <taxon>Metazoa</taxon>
        <taxon>Ecdysozoa</taxon>
        <taxon>Arthropoda</taxon>
        <taxon>Hexapoda</taxon>
        <taxon>Insecta</taxon>
        <taxon>Pterygota</taxon>
        <taxon>Neoptera</taxon>
        <taxon>Endopterygota</taxon>
        <taxon>Diptera</taxon>
        <taxon>Brachycera</taxon>
        <taxon>Muscomorpha</taxon>
        <taxon>Hippoboscoidea</taxon>
        <taxon>Glossinidae</taxon>
        <taxon>Glossina</taxon>
    </lineage>
</organism>
<dbReference type="GO" id="GO:0051959">
    <property type="term" value="F:dynein light intermediate chain binding"/>
    <property type="evidence" value="ECO:0007669"/>
    <property type="project" value="InterPro"/>
</dbReference>
<sequence>MREPLPKLRLVINFLLMLEVLLGIAIILVAACYQSILGSFMVQVDRKMLAAKFFNTYLLGFQLIASYICSVSMWRRVWKRRYSQTIEILLSVWLFFCFLIVLCGMGTVWSLVNSSDALENTAEIMLFYGIDLYYMMPEWKLLWDQLQYSQECCGVHGYEDWAHANWMPKEYSSVGQGRFGSTIRSRTKRSIDNYAAYDYDQCEEVPTECTEPTVTTTPAPRPATTAQPAQCATTIQAAQGSNEGQTLAPYACCKHESTTCYQNYMPRSENSPIPHLNLTDINVGGCLAVFSTYMYLMLNILLVLMLIAIAVDVEHKPKQVLHHADEVPRPQYTDEELDRLVDYIQRMTTLFALDHRDWAEDNLDIIRRWLMEVDQPLLTIFYDANKLSACLGFPVAPVSDLTYFYREPNFIFTVENFHDEIDIGTLHEDVDGCLLKVLKLVFAPILRNSDWNDNVKSRFCKAIDKFLGYLTSLNSKMAGMTVLYVPHVVKQIAKGSATQDREFVKNMEAVVVFWTNQIRTCLRTRLEVLHGLNVQLDQDDVQDVINVLRTSQSVYIKQIDELISECRMEMKEAKSNIKYLNLLIEPCAQIDKAESPSSVPALLPRIINFIVYIWLKSPFYNRKDLITNLFRNLSNQILRFCVKQTNVEKILEGNSRFGIKMCNMSIDCCLSYKAIYERMSKEHARKFEWNLDNAMIFNHVDAFAERLNDLIDICESMIVFARLDENEVIPVPRFGGTNGPEFEKIAENVEKQFLQILGSMRSDCKDLILDVHKNSWYEEVLKYRRTVRSLEET</sequence>
<dbReference type="PANTHER" id="PTHR46532:SF11">
    <property type="entry name" value="DYNEIN AXONEMAL HEAVY CHAIN 12"/>
    <property type="match status" value="1"/>
</dbReference>
<evidence type="ECO:0000256" key="3">
    <source>
        <dbReference type="ARBA" id="ARBA00022989"/>
    </source>
</evidence>
<dbReference type="GO" id="GO:0016020">
    <property type="term" value="C:membrane"/>
    <property type="evidence" value="ECO:0007669"/>
    <property type="project" value="UniProtKB-SubCell"/>
</dbReference>
<dbReference type="InterPro" id="IPR008952">
    <property type="entry name" value="Tetraspanin_EC2_sf"/>
</dbReference>
<dbReference type="GO" id="GO:0007018">
    <property type="term" value="P:microtubule-based movement"/>
    <property type="evidence" value="ECO:0007669"/>
    <property type="project" value="InterPro"/>
</dbReference>
<dbReference type="VEuPathDB" id="VectorBase:GMOY010174"/>
<evidence type="ECO:0000256" key="2">
    <source>
        <dbReference type="ARBA" id="ARBA00022692"/>
    </source>
</evidence>
<dbReference type="SUPFAM" id="SSF48652">
    <property type="entry name" value="Tetraspanin"/>
    <property type="match status" value="1"/>
</dbReference>
<keyword evidence="8" id="KW-1185">Reference proteome</keyword>
<feature type="transmembrane region" description="Helical" evidence="5">
    <location>
        <begin position="293"/>
        <end position="313"/>
    </location>
</feature>
<dbReference type="InterPro" id="IPR013594">
    <property type="entry name" value="Dynein_heavy_tail"/>
</dbReference>
<dbReference type="PhylomeDB" id="A0A1B0GA37"/>
<keyword evidence="3 5" id="KW-1133">Transmembrane helix</keyword>